<keyword evidence="12 15" id="KW-0175">Coiled coil</keyword>
<reference evidence="21" key="1">
    <citation type="journal article" name="BMC Genomics">
        <title>Long-read sequencing and de novo genome assembly of marine medaka (Oryzias melastigma).</title>
        <authorList>
            <person name="Liang P."/>
            <person name="Saqib H.S.A."/>
            <person name="Ni X."/>
            <person name="Shen Y."/>
        </authorList>
    </citation>
    <scope>NUCLEOTIDE SEQUENCE</scope>
    <source>
        <strain evidence="21">Bigg-433</strain>
    </source>
</reference>
<keyword evidence="13" id="KW-0711">Selenium</keyword>
<keyword evidence="4" id="KW-0963">Cytoplasm</keyword>
<keyword evidence="5" id="KW-0808">Transferase</keyword>
<evidence type="ECO:0000256" key="6">
    <source>
        <dbReference type="ARBA" id="ARBA00022723"/>
    </source>
</evidence>
<organism evidence="21 22">
    <name type="scientific">Oryzias melastigma</name>
    <name type="common">Marine medaka</name>
    <dbReference type="NCBI Taxonomy" id="30732"/>
    <lineage>
        <taxon>Eukaryota</taxon>
        <taxon>Metazoa</taxon>
        <taxon>Chordata</taxon>
        <taxon>Craniata</taxon>
        <taxon>Vertebrata</taxon>
        <taxon>Euteleostomi</taxon>
        <taxon>Actinopterygii</taxon>
        <taxon>Neopterygii</taxon>
        <taxon>Teleostei</taxon>
        <taxon>Neoteleostei</taxon>
        <taxon>Acanthomorphata</taxon>
        <taxon>Ovalentaria</taxon>
        <taxon>Atherinomorphae</taxon>
        <taxon>Beloniformes</taxon>
        <taxon>Adrianichthyidae</taxon>
        <taxon>Oryziinae</taxon>
        <taxon>Oryzias</taxon>
    </lineage>
</organism>
<dbReference type="Gene3D" id="3.90.650.10">
    <property type="entry name" value="PurM-like C-terminal domain"/>
    <property type="match status" value="1"/>
</dbReference>
<gene>
    <name evidence="21" type="ORF">FQA47_007949</name>
</gene>
<evidence type="ECO:0000313" key="21">
    <source>
        <dbReference type="EMBL" id="KAF6715066.1"/>
    </source>
</evidence>
<comment type="catalytic activity">
    <reaction evidence="14">
        <text>hydrogenselenide + ATP + H2O = selenophosphate + AMP + phosphate + 2 H(+)</text>
        <dbReference type="Rhea" id="RHEA:18737"/>
        <dbReference type="ChEBI" id="CHEBI:15377"/>
        <dbReference type="ChEBI" id="CHEBI:15378"/>
        <dbReference type="ChEBI" id="CHEBI:16144"/>
        <dbReference type="ChEBI" id="CHEBI:29317"/>
        <dbReference type="ChEBI" id="CHEBI:30616"/>
        <dbReference type="ChEBI" id="CHEBI:43474"/>
        <dbReference type="ChEBI" id="CHEBI:456215"/>
        <dbReference type="EC" id="2.7.9.3"/>
    </reaction>
</comment>
<evidence type="ECO:0000256" key="8">
    <source>
        <dbReference type="ARBA" id="ARBA00022771"/>
    </source>
</evidence>
<evidence type="ECO:0000256" key="5">
    <source>
        <dbReference type="ARBA" id="ARBA00022679"/>
    </source>
</evidence>
<evidence type="ECO:0000256" key="11">
    <source>
        <dbReference type="ARBA" id="ARBA00022840"/>
    </source>
</evidence>
<dbReference type="GO" id="GO:0005737">
    <property type="term" value="C:cytoplasm"/>
    <property type="evidence" value="ECO:0007669"/>
    <property type="project" value="UniProtKB-SubCell"/>
</dbReference>
<keyword evidence="9 21" id="KW-0418">Kinase</keyword>
<dbReference type="FunFam" id="3.30.1330.10:FF:000014">
    <property type="entry name" value="Selenophosphate synthetase 2"/>
    <property type="match status" value="1"/>
</dbReference>
<dbReference type="GO" id="GO:0016260">
    <property type="term" value="P:selenocysteine biosynthetic process"/>
    <property type="evidence" value="ECO:0007669"/>
    <property type="project" value="TreeGrafter"/>
</dbReference>
<dbReference type="InterPro" id="IPR036921">
    <property type="entry name" value="PurM-like_N_sf"/>
</dbReference>
<dbReference type="InterPro" id="IPR021063">
    <property type="entry name" value="NEMO_N"/>
</dbReference>
<dbReference type="SUPFAM" id="SSF56042">
    <property type="entry name" value="PurM C-terminal domain-like"/>
    <property type="match status" value="1"/>
</dbReference>
<feature type="compositionally biased region" description="Basic and acidic residues" evidence="16">
    <location>
        <begin position="141"/>
        <end position="152"/>
    </location>
</feature>
<keyword evidence="10" id="KW-0862">Zinc</keyword>
<dbReference type="PANTHER" id="PTHR10256">
    <property type="entry name" value="SELENIDE, WATER DIKINASE"/>
    <property type="match status" value="1"/>
</dbReference>
<dbReference type="NCBIfam" id="TIGR00476">
    <property type="entry name" value="selD"/>
    <property type="match status" value="1"/>
</dbReference>
<dbReference type="EMBL" id="WKFB01001176">
    <property type="protein sequence ID" value="KAF6715066.1"/>
    <property type="molecule type" value="Genomic_DNA"/>
</dbReference>
<feature type="region of interest" description="Disordered" evidence="16">
    <location>
        <begin position="955"/>
        <end position="977"/>
    </location>
</feature>
<dbReference type="Pfam" id="PF18414">
    <property type="entry name" value="zf_C2H2_10"/>
    <property type="match status" value="1"/>
</dbReference>
<evidence type="ECO:0000259" key="20">
    <source>
        <dbReference type="Pfam" id="PF16516"/>
    </source>
</evidence>
<feature type="domain" description="NF-kappa-B essential modulator NEMO N-terminal" evidence="19">
    <location>
        <begin position="30"/>
        <end position="95"/>
    </location>
</feature>
<feature type="domain" description="NF-kappa-B essential modulator NEMO CC2-LZ" evidence="20">
    <location>
        <begin position="435"/>
        <end position="517"/>
    </location>
</feature>
<dbReference type="Pfam" id="PF11577">
    <property type="entry name" value="NEMO"/>
    <property type="match status" value="1"/>
</dbReference>
<dbReference type="InterPro" id="IPR010918">
    <property type="entry name" value="PurM-like_C_dom"/>
</dbReference>
<sequence length="977" mass="108412">MVQPQPDGPMQWDMSGEDSAGALRVPPELAGHEVVSRLLCDNQQLREALRRSNQALRLRCEEMEGWQQRTRDEREFLSCRFQEARALVERLAQENHSLRVTASGPGSSPSSGVCCSSSQTEDQQGRPTVNGPTDGAQTLDQWERKKADETEQRTQTTPPRSLPVEGANDFLQLLKSHKEKLEEAMKELKRRNEDLERDKEEGDKERDRMRRCIDQLRSKLLHTQASSGTEEAVQLRSEAQHSSDCSSLAKLTEQLQATQGRYRELEEKLDYLQKSSAQRDRTEALLKQKEKDCAQVYCTPAARRLMTPSASPLLVFLQLAKDCEALKAQVTSLLGELQERQSCLEKSEHERKMLEEKLGSKVKALQVAERELEQQRKQHHVAVDKLMLQSQSLEQALKTERHVVTEERKKLTQLQHAYTCLFRDYDTQLKNEGGGVSLRLHEAETALALKQDLIDKLKEEVEQLKGSLETVPVLTAQAEIYKADFLAEREAREKLNQKKEELQDQLNHAKAEIDKLNLEAASRAHMEQMKLRHVDDFSTRYPLIAAPQGVLPGAGFNTVPAAPSFRHVPVSDPGAVGNEELPDLCCPKCQYLAPDMDTLQIHEALLKLLAGLEPNQADGTGKSGDQDSEFGQQLAGPRLGIGLDSCVIPLRHGGLSLVQTTDFFYPLVEDPYMMGRIACANVLSDLYAMGITECDNMLMLLSVSQKMNEKDREKVMPLMIRGFRDAAEEGGTSVTGGQTVINPWIIVGGVASVVCQPNEFIMPDGAVPGDVLVLTKPLGTQVAVNAHQWLDQPERWNKIKLVVTKEEVKEAYQEAMFSMATLNRTAAGLMHKFQAHAATDVTGFGLLGHANNLAMQQRSDVAFVIHNLPIIAKMTAISKAYGNAFRLLQGLSAETSGGLLVCLPREQAAKFCAEMKSHSSGAQGASGGAWIIGIVEKGDRRARIIEKPRIIEVPPRGSLAARQDNSASGPELSTNLS</sequence>
<evidence type="ECO:0000256" key="1">
    <source>
        <dbReference type="ARBA" id="ARBA00003786"/>
    </source>
</evidence>
<dbReference type="InterPro" id="IPR016188">
    <property type="entry name" value="PurM-like_N"/>
</dbReference>
<feature type="compositionally biased region" description="Low complexity" evidence="16">
    <location>
        <begin position="103"/>
        <end position="118"/>
    </location>
</feature>
<evidence type="ECO:0000256" key="16">
    <source>
        <dbReference type="SAM" id="MobiDB-lite"/>
    </source>
</evidence>
<feature type="region of interest" description="Disordered" evidence="16">
    <location>
        <begin position="1"/>
        <end position="27"/>
    </location>
</feature>
<evidence type="ECO:0000259" key="19">
    <source>
        <dbReference type="Pfam" id="PF11577"/>
    </source>
</evidence>
<feature type="compositionally biased region" description="Polar residues" evidence="16">
    <location>
        <begin position="963"/>
        <end position="977"/>
    </location>
</feature>
<keyword evidence="6" id="KW-0479">Metal-binding</keyword>
<keyword evidence="8" id="KW-0863">Zinc-finger</keyword>
<dbReference type="AlphaFoldDB" id="A0A834EZ30"/>
<dbReference type="CDD" id="cd09803">
    <property type="entry name" value="UBAN"/>
    <property type="match status" value="1"/>
</dbReference>
<dbReference type="GO" id="GO:0008270">
    <property type="term" value="F:zinc ion binding"/>
    <property type="evidence" value="ECO:0007669"/>
    <property type="project" value="UniProtKB-KW"/>
</dbReference>
<feature type="coiled-coil region" evidence="15">
    <location>
        <begin position="248"/>
        <end position="292"/>
    </location>
</feature>
<dbReference type="GO" id="GO:0005524">
    <property type="term" value="F:ATP binding"/>
    <property type="evidence" value="ECO:0007669"/>
    <property type="project" value="UniProtKB-KW"/>
</dbReference>
<dbReference type="SUPFAM" id="SSF55326">
    <property type="entry name" value="PurM N-terminal domain-like"/>
    <property type="match status" value="1"/>
</dbReference>
<keyword evidence="11" id="KW-0067">ATP-binding</keyword>
<dbReference type="CDD" id="cd02195">
    <property type="entry name" value="SelD"/>
    <property type="match status" value="1"/>
</dbReference>
<dbReference type="InterPro" id="IPR004536">
    <property type="entry name" value="SPS/SelD"/>
</dbReference>
<feature type="coiled-coil region" evidence="15">
    <location>
        <begin position="440"/>
        <end position="519"/>
    </location>
</feature>
<dbReference type="Gene3D" id="1.20.5.990">
    <property type="entry name" value="Nemo cc2-lz domain - 1d5 darpin complex"/>
    <property type="match status" value="1"/>
</dbReference>
<dbReference type="Gene3D" id="1.20.5.390">
    <property type="entry name" value="L1 transposable element, trimerization domain"/>
    <property type="match status" value="2"/>
</dbReference>
<feature type="coiled-coil region" evidence="15">
    <location>
        <begin position="337"/>
        <end position="385"/>
    </location>
</feature>
<dbReference type="Proteomes" id="UP000646548">
    <property type="component" value="Unassembled WGS sequence"/>
</dbReference>
<dbReference type="PANTHER" id="PTHR10256:SF1">
    <property type="entry name" value="SELENIDE, WATER DIKINASE 2"/>
    <property type="match status" value="1"/>
</dbReference>
<dbReference type="FunFam" id="1.20.5.990:FF:000003">
    <property type="entry name" value="NF-kappa-B essential modulator isoform X1"/>
    <property type="match status" value="1"/>
</dbReference>
<dbReference type="InterPro" id="IPR036676">
    <property type="entry name" value="PurM-like_C_sf"/>
</dbReference>
<evidence type="ECO:0000256" key="9">
    <source>
        <dbReference type="ARBA" id="ARBA00022777"/>
    </source>
</evidence>
<evidence type="ECO:0000256" key="10">
    <source>
        <dbReference type="ARBA" id="ARBA00022833"/>
    </source>
</evidence>
<feature type="domain" description="PurM-like N-terminal" evidence="17">
    <location>
        <begin position="644"/>
        <end position="747"/>
    </location>
</feature>
<evidence type="ECO:0000313" key="22">
    <source>
        <dbReference type="Proteomes" id="UP000646548"/>
    </source>
</evidence>
<feature type="compositionally biased region" description="Polar residues" evidence="16">
    <location>
        <begin position="119"/>
        <end position="140"/>
    </location>
</feature>
<evidence type="ECO:0000259" key="17">
    <source>
        <dbReference type="Pfam" id="PF00586"/>
    </source>
</evidence>
<dbReference type="Pfam" id="PF16516">
    <property type="entry name" value="CC2-LZ"/>
    <property type="match status" value="1"/>
</dbReference>
<evidence type="ECO:0000256" key="4">
    <source>
        <dbReference type="ARBA" id="ARBA00022490"/>
    </source>
</evidence>
<evidence type="ECO:0000259" key="18">
    <source>
        <dbReference type="Pfam" id="PF02769"/>
    </source>
</evidence>
<evidence type="ECO:0000256" key="14">
    <source>
        <dbReference type="ARBA" id="ARBA00049005"/>
    </source>
</evidence>
<dbReference type="FunFam" id="1.20.5.390:FF:000002">
    <property type="entry name" value="NF-kappa-B essential modulator isoform X1"/>
    <property type="match status" value="1"/>
</dbReference>
<evidence type="ECO:0000256" key="15">
    <source>
        <dbReference type="SAM" id="Coils"/>
    </source>
</evidence>
<dbReference type="FunFam" id="3.90.650.10:FF:000010">
    <property type="entry name" value="Selenide, water dikinase"/>
    <property type="match status" value="1"/>
</dbReference>
<evidence type="ECO:0000256" key="2">
    <source>
        <dbReference type="ARBA" id="ARBA00004496"/>
    </source>
</evidence>
<evidence type="ECO:0000256" key="13">
    <source>
        <dbReference type="ARBA" id="ARBA00023266"/>
    </source>
</evidence>
<feature type="coiled-coil region" evidence="15">
    <location>
        <begin position="167"/>
        <end position="212"/>
    </location>
</feature>
<protein>
    <recommendedName>
        <fullName evidence="3">selenide, water dikinase</fullName>
        <ecNumber evidence="3">2.7.9.3</ecNumber>
    </recommendedName>
</protein>
<comment type="function">
    <text evidence="1">Synthesizes selenophosphate from selenide and ATP.</text>
</comment>
<comment type="subcellular location">
    <subcellularLocation>
        <location evidence="2">Cytoplasm</location>
    </subcellularLocation>
</comment>
<dbReference type="Pfam" id="PF00586">
    <property type="entry name" value="AIRS"/>
    <property type="match status" value="1"/>
</dbReference>
<accession>A0A834EZ30</accession>
<name>A0A834EZ30_ORYME</name>
<dbReference type="EC" id="2.7.9.3" evidence="3"/>
<dbReference type="InterPro" id="IPR032419">
    <property type="entry name" value="CC2-LZ_dom"/>
</dbReference>
<evidence type="ECO:0000256" key="12">
    <source>
        <dbReference type="ARBA" id="ARBA00023054"/>
    </source>
</evidence>
<dbReference type="Pfam" id="PF02769">
    <property type="entry name" value="AIRS_C"/>
    <property type="match status" value="1"/>
</dbReference>
<proteinExistence type="predicted"/>
<dbReference type="Gene3D" id="3.30.1330.10">
    <property type="entry name" value="PurM-like, N-terminal domain"/>
    <property type="match status" value="1"/>
</dbReference>
<evidence type="ECO:0000256" key="3">
    <source>
        <dbReference type="ARBA" id="ARBA00011997"/>
    </source>
</evidence>
<dbReference type="GO" id="GO:0004756">
    <property type="term" value="F:selenide, water dikinase activity"/>
    <property type="evidence" value="ECO:0007669"/>
    <property type="project" value="UniProtKB-EC"/>
</dbReference>
<dbReference type="FunFam" id="1.20.5.390:FF:000008">
    <property type="entry name" value="Inhibitor of kappa light polypeptide gene enhancer in B-cells, kinase gamma"/>
    <property type="match status" value="1"/>
</dbReference>
<comment type="caution">
    <text evidence="21">The sequence shown here is derived from an EMBL/GenBank/DDBJ whole genome shotgun (WGS) entry which is preliminary data.</text>
</comment>
<keyword evidence="7" id="KW-0547">Nucleotide-binding</keyword>
<feature type="region of interest" description="Disordered" evidence="16">
    <location>
        <begin position="98"/>
        <end position="166"/>
    </location>
</feature>
<feature type="domain" description="PurM-like C-terminal" evidence="18">
    <location>
        <begin position="768"/>
        <end position="941"/>
    </location>
</feature>
<evidence type="ECO:0000256" key="7">
    <source>
        <dbReference type="ARBA" id="ARBA00022741"/>
    </source>
</evidence>